<dbReference type="InterPro" id="IPR036424">
    <property type="entry name" value="UPP_synth-like_sf"/>
</dbReference>
<dbReference type="FunFam" id="3.40.1180.10:FF:000001">
    <property type="entry name" value="(2E,6E)-farnesyl-diphosphate-specific ditrans,polycis-undecaprenyl-diphosphate synthase"/>
    <property type="match status" value="1"/>
</dbReference>
<dbReference type="GO" id="GO:0016094">
    <property type="term" value="P:polyprenol biosynthetic process"/>
    <property type="evidence" value="ECO:0007669"/>
    <property type="project" value="TreeGrafter"/>
</dbReference>
<evidence type="ECO:0000256" key="1">
    <source>
        <dbReference type="ARBA" id="ARBA00022679"/>
    </source>
</evidence>
<dbReference type="HAMAP" id="MF_01139">
    <property type="entry name" value="ISPT"/>
    <property type="match status" value="1"/>
</dbReference>
<dbReference type="CDD" id="cd00475">
    <property type="entry name" value="Cis_IPPS"/>
    <property type="match status" value="1"/>
</dbReference>
<dbReference type="PANTHER" id="PTHR10291">
    <property type="entry name" value="DEHYDRODOLICHYL DIPHOSPHATE SYNTHASE FAMILY MEMBER"/>
    <property type="match status" value="1"/>
</dbReference>
<dbReference type="PANTHER" id="PTHR10291:SF0">
    <property type="entry name" value="DEHYDRODOLICHYL DIPHOSPHATE SYNTHASE 2"/>
    <property type="match status" value="1"/>
</dbReference>
<dbReference type="GO" id="GO:0045547">
    <property type="term" value="F:ditrans,polycis-polyprenyl diphosphate synthase [(2E,6E)-farnesyl diphosphate specific] activity"/>
    <property type="evidence" value="ECO:0007669"/>
    <property type="project" value="TreeGrafter"/>
</dbReference>
<dbReference type="AlphaFoldDB" id="A0A2J6X8Y7"/>
<comment type="caution">
    <text evidence="2">The sequence shown here is derived from an EMBL/GenBank/DDBJ whole genome shotgun (WGS) entry which is preliminary data.</text>
</comment>
<sequence>MDGNGRWAVEKGLKRIEGHRAGVKVVKKIVEASVEVGVKYLTLYAFSTENWKRSTEEVSFLLNLFVDAIQNYIPELKENSIKLNFIGDFSPLPMPLRKTMEYAIKETESGSKLVLTIAINYGGRHEIVEACKKICKSGEDINETNFLKYLYTFNLPDPDLLIRTSGEMRISNFLLFQIAYTELYFTKTLWPDFTKEEFFKILEDFSKRERRFGGV</sequence>
<keyword evidence="1 2" id="KW-0808">Transferase</keyword>
<evidence type="ECO:0000313" key="2">
    <source>
        <dbReference type="EMBL" id="PMP83756.1"/>
    </source>
</evidence>
<feature type="non-terminal residue" evidence="2">
    <location>
        <position position="1"/>
    </location>
</feature>
<dbReference type="SUPFAM" id="SSF64005">
    <property type="entry name" value="Undecaprenyl diphosphate synthase"/>
    <property type="match status" value="1"/>
</dbReference>
<dbReference type="Gene3D" id="3.40.1180.10">
    <property type="entry name" value="Decaprenyl diphosphate synthase-like"/>
    <property type="match status" value="1"/>
</dbReference>
<organism evidence="2 3">
    <name type="scientific">Caldisericum exile</name>
    <dbReference type="NCBI Taxonomy" id="693075"/>
    <lineage>
        <taxon>Bacteria</taxon>
        <taxon>Pseudomonadati</taxon>
        <taxon>Caldisericota/Cryosericota group</taxon>
        <taxon>Caldisericota</taxon>
        <taxon>Caldisericia</taxon>
        <taxon>Caldisericales</taxon>
        <taxon>Caldisericaceae</taxon>
        <taxon>Caldisericum</taxon>
    </lineage>
</organism>
<dbReference type="Pfam" id="PF01255">
    <property type="entry name" value="Prenyltransf"/>
    <property type="match status" value="1"/>
</dbReference>
<reference evidence="2 3" key="1">
    <citation type="submission" date="2018-01" db="EMBL/GenBank/DDBJ databases">
        <title>Metagenomic assembled genomes from two thermal pools in the Uzon Caldera, Kamchatka, Russia.</title>
        <authorList>
            <person name="Wilkins L."/>
            <person name="Ettinger C."/>
        </authorList>
    </citation>
    <scope>NUCLEOTIDE SEQUENCE [LARGE SCALE GENOMIC DNA]</scope>
    <source>
        <strain evidence="2">ARK-10</strain>
    </source>
</reference>
<dbReference type="EMBL" id="PNIX01000070">
    <property type="protein sequence ID" value="PMP83756.1"/>
    <property type="molecule type" value="Genomic_DNA"/>
</dbReference>
<name>A0A2J6X8Y7_9BACT</name>
<accession>A0A2J6X8Y7</accession>
<gene>
    <name evidence="2" type="primary">uppS</name>
    <name evidence="2" type="ORF">C0175_01195</name>
</gene>
<dbReference type="Proteomes" id="UP000236910">
    <property type="component" value="Unassembled WGS sequence"/>
</dbReference>
<proteinExistence type="inferred from homology"/>
<dbReference type="NCBIfam" id="TIGR00055">
    <property type="entry name" value="uppS"/>
    <property type="match status" value="1"/>
</dbReference>
<dbReference type="InterPro" id="IPR001441">
    <property type="entry name" value="UPP_synth-like"/>
</dbReference>
<evidence type="ECO:0000313" key="3">
    <source>
        <dbReference type="Proteomes" id="UP000236910"/>
    </source>
</evidence>
<protein>
    <submittedName>
        <fullName evidence="2">Di-trans,poly-cis-decaprenylcistransferase</fullName>
    </submittedName>
</protein>